<evidence type="ECO:0000259" key="4">
    <source>
        <dbReference type="PROSITE" id="PS50830"/>
    </source>
</evidence>
<evidence type="ECO:0000256" key="1">
    <source>
        <dbReference type="ARBA" id="ARBA00022722"/>
    </source>
</evidence>
<dbReference type="SMART" id="SM00318">
    <property type="entry name" value="SNc"/>
    <property type="match status" value="1"/>
</dbReference>
<dbReference type="InterPro" id="IPR002071">
    <property type="entry name" value="Thermonucl_AS"/>
</dbReference>
<dbReference type="PANTHER" id="PTHR12302">
    <property type="entry name" value="EBNA2 BINDING PROTEIN P100"/>
    <property type="match status" value="1"/>
</dbReference>
<evidence type="ECO:0000256" key="2">
    <source>
        <dbReference type="ARBA" id="ARBA00022759"/>
    </source>
</evidence>
<keyword evidence="2" id="KW-0255">Endonuclease</keyword>
<dbReference type="PROSITE" id="PS50830">
    <property type="entry name" value="TNASE_3"/>
    <property type="match status" value="1"/>
</dbReference>
<dbReference type="OrthoDB" id="9805504at2"/>
<accession>A0A023C0A7</accession>
<dbReference type="Gene3D" id="2.40.50.90">
    <property type="match status" value="1"/>
</dbReference>
<keyword evidence="1" id="KW-0540">Nuclease</keyword>
<dbReference type="Proteomes" id="UP000023541">
    <property type="component" value="Unassembled WGS sequence"/>
</dbReference>
<comment type="caution">
    <text evidence="5">The sequence shown here is derived from an EMBL/GenBank/DDBJ whole genome shotgun (WGS) entry which is preliminary data.</text>
</comment>
<dbReference type="GO" id="GO:0016787">
    <property type="term" value="F:hydrolase activity"/>
    <property type="evidence" value="ECO:0007669"/>
    <property type="project" value="UniProtKB-KW"/>
</dbReference>
<dbReference type="STRING" id="1317122.ATO12_02990"/>
<dbReference type="PANTHER" id="PTHR12302:SF3">
    <property type="entry name" value="SERINE_THREONINE-PROTEIN KINASE 31"/>
    <property type="match status" value="1"/>
</dbReference>
<name>A0A023C0A7_9FLAO</name>
<dbReference type="GO" id="GO:0004519">
    <property type="term" value="F:endonuclease activity"/>
    <property type="evidence" value="ECO:0007669"/>
    <property type="project" value="UniProtKB-KW"/>
</dbReference>
<organism evidence="5 6">
    <name type="scientific">Aquimarina atlantica</name>
    <dbReference type="NCBI Taxonomy" id="1317122"/>
    <lineage>
        <taxon>Bacteria</taxon>
        <taxon>Pseudomonadati</taxon>
        <taxon>Bacteroidota</taxon>
        <taxon>Flavobacteriia</taxon>
        <taxon>Flavobacteriales</taxon>
        <taxon>Flavobacteriaceae</taxon>
        <taxon>Aquimarina</taxon>
    </lineage>
</organism>
<dbReference type="AlphaFoldDB" id="A0A023C0A7"/>
<evidence type="ECO:0000313" key="6">
    <source>
        <dbReference type="Proteomes" id="UP000023541"/>
    </source>
</evidence>
<dbReference type="InterPro" id="IPR035437">
    <property type="entry name" value="SNase_OB-fold_sf"/>
</dbReference>
<evidence type="ECO:0000313" key="5">
    <source>
        <dbReference type="EMBL" id="EZH75767.1"/>
    </source>
</evidence>
<sequence length="172" mass="20453">MKIKLMKSTYFKYLCILVLCVSFSSVEKLPHEFFAKVIGIKDGDTIEVLYNKEPIIIRLAHIDCPEKKQPFGQKAKQFVSDFCFDKEVKIITKGKFDRYRRLIAVVQYKNKILNKQLVANGYALHFKKYSKDTTYNILEKEARFYKKGMWSQKELIEPWLFRKRKVSKKAHQ</sequence>
<dbReference type="GO" id="GO:0003676">
    <property type="term" value="F:nucleic acid binding"/>
    <property type="evidence" value="ECO:0007669"/>
    <property type="project" value="InterPro"/>
</dbReference>
<dbReference type="InterPro" id="IPR016071">
    <property type="entry name" value="Staphylococal_nuclease_OB-fold"/>
</dbReference>
<proteinExistence type="predicted"/>
<dbReference type="PROSITE" id="PS01123">
    <property type="entry name" value="TNASE_1"/>
    <property type="match status" value="1"/>
</dbReference>
<dbReference type="SUPFAM" id="SSF50199">
    <property type="entry name" value="Staphylococcal nuclease"/>
    <property type="match status" value="1"/>
</dbReference>
<dbReference type="RefSeq" id="WP_034238441.1">
    <property type="nucleotide sequence ID" value="NZ_AQRA01000001.1"/>
</dbReference>
<gene>
    <name evidence="5" type="ORF">ATO12_02990</name>
</gene>
<dbReference type="eggNOG" id="COG1525">
    <property type="taxonomic scope" value="Bacteria"/>
</dbReference>
<dbReference type="EMBL" id="AQRA01000001">
    <property type="protein sequence ID" value="EZH75767.1"/>
    <property type="molecule type" value="Genomic_DNA"/>
</dbReference>
<feature type="domain" description="TNase-like" evidence="4">
    <location>
        <begin position="31"/>
        <end position="152"/>
    </location>
</feature>
<reference evidence="5 6" key="1">
    <citation type="submission" date="2014-04" db="EMBL/GenBank/DDBJ databases">
        <title>Aquimarina sp. 22II-S11-z7 Genome Sequencing.</title>
        <authorList>
            <person name="Lai Q."/>
        </authorList>
    </citation>
    <scope>NUCLEOTIDE SEQUENCE [LARGE SCALE GENOMIC DNA]</scope>
    <source>
        <strain evidence="5 6">22II-S11-z7</strain>
    </source>
</reference>
<keyword evidence="6" id="KW-1185">Reference proteome</keyword>
<keyword evidence="3" id="KW-0378">Hydrolase</keyword>
<evidence type="ECO:0000256" key="3">
    <source>
        <dbReference type="ARBA" id="ARBA00022801"/>
    </source>
</evidence>
<dbReference type="Pfam" id="PF00565">
    <property type="entry name" value="SNase"/>
    <property type="match status" value="1"/>
</dbReference>
<protein>
    <recommendedName>
        <fullName evidence="4">TNase-like domain-containing protein</fullName>
    </recommendedName>
</protein>